<proteinExistence type="inferred from homology"/>
<dbReference type="AlphaFoldDB" id="A0A1F7U395"/>
<dbReference type="GO" id="GO:0051536">
    <property type="term" value="F:iron-sulfur cluster binding"/>
    <property type="evidence" value="ECO:0007669"/>
    <property type="project" value="UniProtKB-KW"/>
</dbReference>
<evidence type="ECO:0000256" key="7">
    <source>
        <dbReference type="ARBA" id="ARBA00023014"/>
    </source>
</evidence>
<evidence type="ECO:0000256" key="2">
    <source>
        <dbReference type="ARBA" id="ARBA00006490"/>
    </source>
</evidence>
<dbReference type="Gene3D" id="3.90.1150.10">
    <property type="entry name" value="Aspartate Aminotransferase, domain 1"/>
    <property type="match status" value="1"/>
</dbReference>
<evidence type="ECO:0000259" key="9">
    <source>
        <dbReference type="Pfam" id="PF00266"/>
    </source>
</evidence>
<dbReference type="STRING" id="1802391.A3D72_00540"/>
<evidence type="ECO:0000256" key="4">
    <source>
        <dbReference type="ARBA" id="ARBA00022723"/>
    </source>
</evidence>
<evidence type="ECO:0000256" key="3">
    <source>
        <dbReference type="ARBA" id="ARBA00022679"/>
    </source>
</evidence>
<dbReference type="InterPro" id="IPR016454">
    <property type="entry name" value="Cysteine_dSase"/>
</dbReference>
<evidence type="ECO:0000256" key="8">
    <source>
        <dbReference type="ARBA" id="ARBA00050776"/>
    </source>
</evidence>
<evidence type="ECO:0000256" key="5">
    <source>
        <dbReference type="ARBA" id="ARBA00022898"/>
    </source>
</evidence>
<dbReference type="Gene3D" id="1.10.260.50">
    <property type="match status" value="1"/>
</dbReference>
<dbReference type="SUPFAM" id="SSF53383">
    <property type="entry name" value="PLP-dependent transferases"/>
    <property type="match status" value="1"/>
</dbReference>
<protein>
    <recommendedName>
        <fullName evidence="9">Aminotransferase class V domain-containing protein</fullName>
    </recommendedName>
</protein>
<dbReference type="PIRSF" id="PIRSF005572">
    <property type="entry name" value="NifS"/>
    <property type="match status" value="1"/>
</dbReference>
<organism evidence="10 11">
    <name type="scientific">Candidatus Uhrbacteria bacterium RIFCSPHIGHO2_02_FULL_57_19</name>
    <dbReference type="NCBI Taxonomy" id="1802391"/>
    <lineage>
        <taxon>Bacteria</taxon>
        <taxon>Candidatus Uhriibacteriota</taxon>
    </lineage>
</organism>
<keyword evidence="4" id="KW-0479">Metal-binding</keyword>
<dbReference type="Proteomes" id="UP000176303">
    <property type="component" value="Unassembled WGS sequence"/>
</dbReference>
<dbReference type="InterPro" id="IPR015424">
    <property type="entry name" value="PyrdxlP-dep_Trfase"/>
</dbReference>
<dbReference type="GO" id="GO:0046872">
    <property type="term" value="F:metal ion binding"/>
    <property type="evidence" value="ECO:0007669"/>
    <property type="project" value="UniProtKB-KW"/>
</dbReference>
<comment type="cofactor">
    <cofactor evidence="1">
        <name>pyridoxal 5'-phosphate</name>
        <dbReference type="ChEBI" id="CHEBI:597326"/>
    </cofactor>
</comment>
<comment type="similarity">
    <text evidence="2">Belongs to the class-V pyridoxal-phosphate-dependent aminotransferase family. NifS/IscS subfamily.</text>
</comment>
<comment type="catalytic activity">
    <reaction evidence="8">
        <text>(sulfur carrier)-H + L-cysteine = (sulfur carrier)-SH + L-alanine</text>
        <dbReference type="Rhea" id="RHEA:43892"/>
        <dbReference type="Rhea" id="RHEA-COMP:14737"/>
        <dbReference type="Rhea" id="RHEA-COMP:14739"/>
        <dbReference type="ChEBI" id="CHEBI:29917"/>
        <dbReference type="ChEBI" id="CHEBI:35235"/>
        <dbReference type="ChEBI" id="CHEBI:57972"/>
        <dbReference type="ChEBI" id="CHEBI:64428"/>
        <dbReference type="EC" id="2.8.1.7"/>
    </reaction>
</comment>
<dbReference type="InterPro" id="IPR000192">
    <property type="entry name" value="Aminotrans_V_dom"/>
</dbReference>
<feature type="domain" description="Aminotransferase class V" evidence="9">
    <location>
        <begin position="4"/>
        <end position="376"/>
    </location>
</feature>
<dbReference type="GO" id="GO:0031071">
    <property type="term" value="F:cysteine desulfurase activity"/>
    <property type="evidence" value="ECO:0007669"/>
    <property type="project" value="UniProtKB-EC"/>
</dbReference>
<dbReference type="PANTHER" id="PTHR11601">
    <property type="entry name" value="CYSTEINE DESULFURYLASE FAMILY MEMBER"/>
    <property type="match status" value="1"/>
</dbReference>
<keyword evidence="3" id="KW-0808">Transferase</keyword>
<dbReference type="InterPro" id="IPR015422">
    <property type="entry name" value="PyrdxlP-dep_Trfase_small"/>
</dbReference>
<reference evidence="10 11" key="1">
    <citation type="journal article" date="2016" name="Nat. Commun.">
        <title>Thousands of microbial genomes shed light on interconnected biogeochemical processes in an aquifer system.</title>
        <authorList>
            <person name="Anantharaman K."/>
            <person name="Brown C.T."/>
            <person name="Hug L.A."/>
            <person name="Sharon I."/>
            <person name="Castelle C.J."/>
            <person name="Probst A.J."/>
            <person name="Thomas B.C."/>
            <person name="Singh A."/>
            <person name="Wilkins M.J."/>
            <person name="Karaoz U."/>
            <person name="Brodie E.L."/>
            <person name="Williams K.H."/>
            <person name="Hubbard S.S."/>
            <person name="Banfield J.F."/>
        </authorList>
    </citation>
    <scope>NUCLEOTIDE SEQUENCE [LARGE SCALE GENOMIC DNA]</scope>
</reference>
<dbReference type="InterPro" id="IPR015421">
    <property type="entry name" value="PyrdxlP-dep_Trfase_major"/>
</dbReference>
<keyword evidence="7" id="KW-0411">Iron-sulfur</keyword>
<sequence length="432" mass="46532">MRTVYLDHAATTPTDPRVVAAMQPYFGEEFGNPSALYALGRRSKDAIDLARGGVAAVLGCGSDEITFTSGGTESDNLAIQGVARAYESKGKHLVTTNIEHHAVQNTVKALEKQGWSATYVRADGDGLIDPRDIAAALTPETTLVSVMYANNEIGTVLPTREIAKAVRDWKKEKNRGLLDPPFLHTDACQAVGYCEVDVRKLGVDLLTANGSKIYGPKGVGILYHRRGIRIEPVIFGGGQESRLRSGTENTAAIVGLAKALEIAAAEREAESSRLTPLRDKLTAGIMGRIPKVVINGHLVKRLPNNVNVSILDIEGEAALLYLDARGISAATGSACDSASLDPSHVILALGRPYEYAHASVRFTLGRSTTEEDIDYVLDVLPEIVAKLRSISPVNLQFDGRGDQTIRKAFVDLGRPHWESNRSESRTASGRIP</sequence>
<evidence type="ECO:0000313" key="11">
    <source>
        <dbReference type="Proteomes" id="UP000176303"/>
    </source>
</evidence>
<evidence type="ECO:0000256" key="1">
    <source>
        <dbReference type="ARBA" id="ARBA00001933"/>
    </source>
</evidence>
<evidence type="ECO:0000256" key="6">
    <source>
        <dbReference type="ARBA" id="ARBA00023004"/>
    </source>
</evidence>
<gene>
    <name evidence="10" type="ORF">A3D72_00540</name>
</gene>
<evidence type="ECO:0000313" key="10">
    <source>
        <dbReference type="EMBL" id="OGL72711.1"/>
    </source>
</evidence>
<dbReference type="PANTHER" id="PTHR11601:SF34">
    <property type="entry name" value="CYSTEINE DESULFURASE"/>
    <property type="match status" value="1"/>
</dbReference>
<keyword evidence="5" id="KW-0663">Pyridoxal phosphate</keyword>
<name>A0A1F7U395_9BACT</name>
<comment type="caution">
    <text evidence="10">The sequence shown here is derived from an EMBL/GenBank/DDBJ whole genome shotgun (WGS) entry which is preliminary data.</text>
</comment>
<keyword evidence="6" id="KW-0408">Iron</keyword>
<dbReference type="Gene3D" id="3.40.640.10">
    <property type="entry name" value="Type I PLP-dependent aspartate aminotransferase-like (Major domain)"/>
    <property type="match status" value="1"/>
</dbReference>
<dbReference type="EMBL" id="MGDZ01000053">
    <property type="protein sequence ID" value="OGL72711.1"/>
    <property type="molecule type" value="Genomic_DNA"/>
</dbReference>
<accession>A0A1F7U395</accession>
<dbReference type="Pfam" id="PF00266">
    <property type="entry name" value="Aminotran_5"/>
    <property type="match status" value="1"/>
</dbReference>